<keyword evidence="2" id="KW-0808">Transferase</keyword>
<gene>
    <name evidence="3" type="ORF">sr10783</name>
</gene>
<evidence type="ECO:0000256" key="2">
    <source>
        <dbReference type="ARBA" id="ARBA00022679"/>
    </source>
</evidence>
<dbReference type="Proteomes" id="UP000008867">
    <property type="component" value="Chromosome 5"/>
</dbReference>
<name>E6ZZT3_SPORE</name>
<evidence type="ECO:0000256" key="1">
    <source>
        <dbReference type="ARBA" id="ARBA00022603"/>
    </source>
</evidence>
<dbReference type="Pfam" id="PF13489">
    <property type="entry name" value="Methyltransf_23"/>
    <property type="match status" value="1"/>
</dbReference>
<keyword evidence="4" id="KW-1185">Reference proteome</keyword>
<accession>E6ZZT3</accession>
<dbReference type="PANTHER" id="PTHR44942:SF4">
    <property type="entry name" value="METHYLTRANSFERASE TYPE 11 DOMAIN-CONTAINING PROTEIN"/>
    <property type="match status" value="1"/>
</dbReference>
<dbReference type="AlphaFoldDB" id="E6ZZT3"/>
<sequence>MTTAAAAQPAPAATGAAGSVMNKIARNGFDAAGGSGLYDRARPSYPPAAISTIVAQATSTESPAPLRIVELGAGTGIATRMLLATAASAGEDGTPPPGIASLAAIEPSAGMRSHFESAIASGPHSLQKQMQDQGLLSPSTSITIDDGAFESFDAGSGNDAVVVAQAWHWCQDWDAALEQAAQALRPGGILALIWNLEHREAAPWVAQIRDLYEQYEDDTPQYRHMYWRAMYDSPTFARFFKPEEPRHYYRTIPTTLQGVIDRALSKSYISVLPQDKRDKLVEGMTDLLDNTPDDKLGRKWVDKEKGVWEYPYRTDLFIFRRV</sequence>
<dbReference type="InterPro" id="IPR051052">
    <property type="entry name" value="Diverse_substrate_MTase"/>
</dbReference>
<dbReference type="EMBL" id="FQ311470">
    <property type="protein sequence ID" value="CBQ72763.1"/>
    <property type="molecule type" value="Genomic_DNA"/>
</dbReference>
<dbReference type="VEuPathDB" id="FungiDB:sr10783"/>
<proteinExistence type="predicted"/>
<dbReference type="InterPro" id="IPR029063">
    <property type="entry name" value="SAM-dependent_MTases_sf"/>
</dbReference>
<evidence type="ECO:0000313" key="4">
    <source>
        <dbReference type="Proteomes" id="UP000008867"/>
    </source>
</evidence>
<dbReference type="GO" id="GO:0008168">
    <property type="term" value="F:methyltransferase activity"/>
    <property type="evidence" value="ECO:0007669"/>
    <property type="project" value="UniProtKB-KW"/>
</dbReference>
<dbReference type="Gene3D" id="3.40.50.150">
    <property type="entry name" value="Vaccinia Virus protein VP39"/>
    <property type="match status" value="1"/>
</dbReference>
<dbReference type="GO" id="GO:0032259">
    <property type="term" value="P:methylation"/>
    <property type="evidence" value="ECO:0007669"/>
    <property type="project" value="UniProtKB-KW"/>
</dbReference>
<dbReference type="OrthoDB" id="66144at2759"/>
<dbReference type="PANTHER" id="PTHR44942">
    <property type="entry name" value="METHYLTRANSF_11 DOMAIN-CONTAINING PROTEIN"/>
    <property type="match status" value="1"/>
</dbReference>
<evidence type="ECO:0000313" key="3">
    <source>
        <dbReference type="EMBL" id="CBQ72763.1"/>
    </source>
</evidence>
<dbReference type="eggNOG" id="KOG3010">
    <property type="taxonomic scope" value="Eukaryota"/>
</dbReference>
<organism evidence="3 4">
    <name type="scientific">Sporisorium reilianum (strain SRZ2)</name>
    <name type="common">Maize head smut fungus</name>
    <dbReference type="NCBI Taxonomy" id="999809"/>
    <lineage>
        <taxon>Eukaryota</taxon>
        <taxon>Fungi</taxon>
        <taxon>Dikarya</taxon>
        <taxon>Basidiomycota</taxon>
        <taxon>Ustilaginomycotina</taxon>
        <taxon>Ustilaginomycetes</taxon>
        <taxon>Ustilaginales</taxon>
        <taxon>Ustilaginaceae</taxon>
        <taxon>Sporisorium</taxon>
    </lineage>
</organism>
<reference evidence="3 4" key="1">
    <citation type="journal article" date="2010" name="Science">
        <title>Pathogenicity determinants in smut fungi revealed by genome comparison.</title>
        <authorList>
            <person name="Schirawski J."/>
            <person name="Mannhaupt G."/>
            <person name="Muench K."/>
            <person name="Brefort T."/>
            <person name="Schipper K."/>
            <person name="Doehlemann G."/>
            <person name="Di Stasio M."/>
            <person name="Roessel N."/>
            <person name="Mendoza-Mendoza A."/>
            <person name="Pester D."/>
            <person name="Mueller O."/>
            <person name="Winterberg B."/>
            <person name="Meyer E."/>
            <person name="Ghareeb H."/>
            <person name="Wollenberg T."/>
            <person name="Muensterkoetter M."/>
            <person name="Wong P."/>
            <person name="Walter M."/>
            <person name="Stukenbrock E."/>
            <person name="Gueldener U."/>
            <person name="Kahmann R."/>
        </authorList>
    </citation>
    <scope>NUCLEOTIDE SEQUENCE [LARGE SCALE GENOMIC DNA]</scope>
    <source>
        <strain evidence="4">SRZ2</strain>
    </source>
</reference>
<keyword evidence="1" id="KW-0489">Methyltransferase</keyword>
<protein>
    <submittedName>
        <fullName evidence="3">Uncharacterized protein</fullName>
    </submittedName>
</protein>
<dbReference type="HOGENOM" id="CLU_049344_3_1_1"/>
<dbReference type="SUPFAM" id="SSF53335">
    <property type="entry name" value="S-adenosyl-L-methionine-dependent methyltransferases"/>
    <property type="match status" value="1"/>
</dbReference>